<evidence type="ECO:0000313" key="2">
    <source>
        <dbReference type="Proteomes" id="UP000299102"/>
    </source>
</evidence>
<accession>A0A4C1TN45</accession>
<gene>
    <name evidence="1" type="ORF">EVAR_11464_1</name>
</gene>
<dbReference type="Proteomes" id="UP000299102">
    <property type="component" value="Unassembled WGS sequence"/>
</dbReference>
<proteinExistence type="predicted"/>
<evidence type="ECO:0000313" key="1">
    <source>
        <dbReference type="EMBL" id="GBP15170.1"/>
    </source>
</evidence>
<dbReference type="EMBL" id="BGZK01000069">
    <property type="protein sequence ID" value="GBP15170.1"/>
    <property type="molecule type" value="Genomic_DNA"/>
</dbReference>
<reference evidence="1 2" key="1">
    <citation type="journal article" date="2019" name="Commun. Biol.">
        <title>The bagworm genome reveals a unique fibroin gene that provides high tensile strength.</title>
        <authorList>
            <person name="Kono N."/>
            <person name="Nakamura H."/>
            <person name="Ohtoshi R."/>
            <person name="Tomita M."/>
            <person name="Numata K."/>
            <person name="Arakawa K."/>
        </authorList>
    </citation>
    <scope>NUCLEOTIDE SEQUENCE [LARGE SCALE GENOMIC DNA]</scope>
</reference>
<dbReference type="AlphaFoldDB" id="A0A4C1TN45"/>
<dbReference type="OrthoDB" id="8958038at2759"/>
<sequence length="124" mass="14603">MLNGRRPFTILLVQNEHEQAGHATNERVVNELRQRYWMTLLRPTVRAIAQKRYGAIFTSLPIPSSWHYDRLQVRICTTTNALRLSCARRIEVGSLYYRNTEPLRVSTGVLFHRGHRLWEERGND</sequence>
<keyword evidence="2" id="KW-1185">Reference proteome</keyword>
<name>A0A4C1TN45_EUMVA</name>
<protein>
    <submittedName>
        <fullName evidence="1">Uncharacterized protein</fullName>
    </submittedName>
</protein>
<organism evidence="1 2">
    <name type="scientific">Eumeta variegata</name>
    <name type="common">Bagworm moth</name>
    <name type="synonym">Eumeta japonica</name>
    <dbReference type="NCBI Taxonomy" id="151549"/>
    <lineage>
        <taxon>Eukaryota</taxon>
        <taxon>Metazoa</taxon>
        <taxon>Ecdysozoa</taxon>
        <taxon>Arthropoda</taxon>
        <taxon>Hexapoda</taxon>
        <taxon>Insecta</taxon>
        <taxon>Pterygota</taxon>
        <taxon>Neoptera</taxon>
        <taxon>Endopterygota</taxon>
        <taxon>Lepidoptera</taxon>
        <taxon>Glossata</taxon>
        <taxon>Ditrysia</taxon>
        <taxon>Tineoidea</taxon>
        <taxon>Psychidae</taxon>
        <taxon>Oiketicinae</taxon>
        <taxon>Eumeta</taxon>
    </lineage>
</organism>
<comment type="caution">
    <text evidence="1">The sequence shown here is derived from an EMBL/GenBank/DDBJ whole genome shotgun (WGS) entry which is preliminary data.</text>
</comment>